<dbReference type="Pfam" id="PF08323">
    <property type="entry name" value="Glyco_transf_5"/>
    <property type="match status" value="1"/>
</dbReference>
<evidence type="ECO:0000259" key="12">
    <source>
        <dbReference type="Pfam" id="PF08323"/>
    </source>
</evidence>
<dbReference type="HAMAP" id="MF_00484">
    <property type="entry name" value="Glycogen_synth"/>
    <property type="match status" value="1"/>
</dbReference>
<dbReference type="NCBIfam" id="TIGR02095">
    <property type="entry name" value="glgA"/>
    <property type="match status" value="1"/>
</dbReference>
<feature type="domain" description="Glycosyl transferase family 1" evidence="11">
    <location>
        <begin position="842"/>
        <end position="996"/>
    </location>
</feature>
<dbReference type="CDD" id="cd03791">
    <property type="entry name" value="GT5_Glycogen_synthase_DULL1-like"/>
    <property type="match status" value="1"/>
</dbReference>
<proteinExistence type="inferred from homology"/>
<dbReference type="SUPFAM" id="SSF53756">
    <property type="entry name" value="UDP-Glycosyltransferase/glycogen phosphorylase"/>
    <property type="match status" value="1"/>
</dbReference>
<keyword evidence="5" id="KW-0328">Glycosyltransferase</keyword>
<feature type="coiled-coil region" evidence="9">
    <location>
        <begin position="286"/>
        <end position="337"/>
    </location>
</feature>
<dbReference type="PANTHER" id="PTHR46083:SF2">
    <property type="entry name" value="STARCH SYNTHASE 4, CHLOROPLASTIC_AMYLOPLASTIC-RELATED"/>
    <property type="match status" value="1"/>
</dbReference>
<keyword evidence="8" id="KW-0809">Transit peptide</keyword>
<evidence type="ECO:0000256" key="1">
    <source>
        <dbReference type="ARBA" id="ARBA00001478"/>
    </source>
</evidence>
<evidence type="ECO:0000256" key="5">
    <source>
        <dbReference type="ARBA" id="ARBA00022676"/>
    </source>
</evidence>
<dbReference type="Gene3D" id="3.40.50.2000">
    <property type="entry name" value="Glycogen Phosphorylase B"/>
    <property type="match status" value="2"/>
</dbReference>
<feature type="domain" description="Starch synthase catalytic" evidence="12">
    <location>
        <begin position="548"/>
        <end position="787"/>
    </location>
</feature>
<dbReference type="FunFam" id="3.40.50.2000:FF:000260">
    <property type="entry name" value="Starch synthase, chloroplastic/amyloplastic"/>
    <property type="match status" value="1"/>
</dbReference>
<gene>
    <name evidence="13" type="ORF">ES319_A10G041400v1</name>
</gene>
<comment type="catalytic activity">
    <reaction evidence="1">
        <text>[(1-&gt;4)-alpha-D-glucosyl](n) + ADP-alpha-D-glucose = [(1-&gt;4)-alpha-D-glucosyl](n+1) + ADP + H(+)</text>
        <dbReference type="Rhea" id="RHEA:18189"/>
        <dbReference type="Rhea" id="RHEA-COMP:9584"/>
        <dbReference type="Rhea" id="RHEA-COMP:9587"/>
        <dbReference type="ChEBI" id="CHEBI:15378"/>
        <dbReference type="ChEBI" id="CHEBI:15444"/>
        <dbReference type="ChEBI" id="CHEBI:57498"/>
        <dbReference type="ChEBI" id="CHEBI:456216"/>
        <dbReference type="EC" id="2.4.1.21"/>
    </reaction>
</comment>
<evidence type="ECO:0000256" key="3">
    <source>
        <dbReference type="ARBA" id="ARBA00010281"/>
    </source>
</evidence>
<accession>A0A5J5TYV0</accession>
<evidence type="ECO:0000256" key="6">
    <source>
        <dbReference type="ARBA" id="ARBA00022679"/>
    </source>
</evidence>
<feature type="region of interest" description="Disordered" evidence="10">
    <location>
        <begin position="55"/>
        <end position="96"/>
    </location>
</feature>
<dbReference type="PANTHER" id="PTHR46083">
    <property type="match status" value="1"/>
</dbReference>
<dbReference type="OrthoDB" id="2018403at2759"/>
<name>A0A5J5TYV0_GOSBA</name>
<evidence type="ECO:0000256" key="9">
    <source>
        <dbReference type="SAM" id="Coils"/>
    </source>
</evidence>
<comment type="similarity">
    <text evidence="3">Belongs to the glycosyltransferase 1 family. Bacterial/plant glycogen synthase subfamily.</text>
</comment>
<dbReference type="Pfam" id="PF00534">
    <property type="entry name" value="Glycos_transf_1"/>
    <property type="match status" value="1"/>
</dbReference>
<evidence type="ECO:0000313" key="13">
    <source>
        <dbReference type="EMBL" id="KAB2060775.1"/>
    </source>
</evidence>
<dbReference type="Proteomes" id="UP000327439">
    <property type="component" value="Chromosome A10"/>
</dbReference>
<dbReference type="GO" id="GO:0009011">
    <property type="term" value="F:alpha-1,4-glucan glucosyltransferase (ADP-glucose donor) activity"/>
    <property type="evidence" value="ECO:0007669"/>
    <property type="project" value="UniProtKB-EC"/>
</dbReference>
<keyword evidence="9" id="KW-0175">Coiled coil</keyword>
<keyword evidence="7" id="KW-0750">Starch biosynthesis</keyword>
<protein>
    <recommendedName>
        <fullName evidence="4">starch synthase</fullName>
        <ecNumber evidence="4">2.4.1.21</ecNumber>
    </recommendedName>
</protein>
<evidence type="ECO:0000256" key="4">
    <source>
        <dbReference type="ARBA" id="ARBA00012588"/>
    </source>
</evidence>
<reference evidence="14" key="1">
    <citation type="journal article" date="2020" name="Nat. Genet.">
        <title>Genomic diversifications of five Gossypium allopolyploid species and their impact on cotton improvement.</title>
        <authorList>
            <person name="Chen Z.J."/>
            <person name="Sreedasyam A."/>
            <person name="Ando A."/>
            <person name="Song Q."/>
            <person name="De Santiago L.M."/>
            <person name="Hulse-Kemp A.M."/>
            <person name="Ding M."/>
            <person name="Ye W."/>
            <person name="Kirkbride R.C."/>
            <person name="Jenkins J."/>
            <person name="Plott C."/>
            <person name="Lovell J."/>
            <person name="Lin Y.M."/>
            <person name="Vaughn R."/>
            <person name="Liu B."/>
            <person name="Simpson S."/>
            <person name="Scheffler B.E."/>
            <person name="Wen L."/>
            <person name="Saski C.A."/>
            <person name="Grover C.E."/>
            <person name="Hu G."/>
            <person name="Conover J.L."/>
            <person name="Carlson J.W."/>
            <person name="Shu S."/>
            <person name="Boston L.B."/>
            <person name="Williams M."/>
            <person name="Peterson D.G."/>
            <person name="McGee K."/>
            <person name="Jones D.C."/>
            <person name="Wendel J.F."/>
            <person name="Stelly D.M."/>
            <person name="Grimwood J."/>
            <person name="Schmutz J."/>
        </authorList>
    </citation>
    <scope>NUCLEOTIDE SEQUENCE [LARGE SCALE GENOMIC DNA]</scope>
    <source>
        <strain evidence="14">cv. 3-79</strain>
    </source>
</reference>
<dbReference type="GO" id="GO:0019252">
    <property type="term" value="P:starch biosynthetic process"/>
    <property type="evidence" value="ECO:0007669"/>
    <property type="project" value="UniProtKB-UniPathway"/>
</dbReference>
<dbReference type="AlphaFoldDB" id="A0A5J5TYV0"/>
<feature type="coiled-coil region" evidence="9">
    <location>
        <begin position="379"/>
        <end position="462"/>
    </location>
</feature>
<dbReference type="EMBL" id="CM018211">
    <property type="protein sequence ID" value="KAB2060775.1"/>
    <property type="molecule type" value="Genomic_DNA"/>
</dbReference>
<evidence type="ECO:0000256" key="8">
    <source>
        <dbReference type="ARBA" id="ARBA00022946"/>
    </source>
</evidence>
<sequence>MSAKLSACFFSHGFSCLNNSSYKNTVDKHKNVYMRVLFLPSRQFLPAYCKMRQRNLSSNHKRQRMSKPPSERIPTSAELLPIRDEESEPENSFPNGVDVEPFVSHETSGKDDVNTVIDVENIAEQNSGTLSASAVETNGDVERTSEQIINGLVLPSVTKALAINGEQLSSMQLEELVGMIKNAERNILVLNQARVHALEDIDKVLDEKETLQGEINILEMRLAEADARIKVASQGKIHVEFLESQLKMLRNELTGRGELEPYENQKKFSNEEVLSTHDDHSLNKDVDSLRTENLALKNDIQALKSMISNVKNTDERMATLENECSFLGSSVKELESKLLVSQQDSSNISTIKVEHQELWEKVENLQQLFDTATKQADQATLVLQQNQDLRKKVDKLEKSLEEVNVLKVSSDKMQQYNELIQKKIKLLEERLQKSDQEIYSFVQLYQESLEAFQDTLNSLKEESKKRTSDALVDDVPWEFWSRLLLTIDGWVLEKKISNSDAKLLRELVWKKEQCIRDAHIACKEKNEREVISTFLRLASSQTSPGLYIVHIAAEMAPVAKVGGLGDVVTGLGKTLQKKGHLVEIILPKYDCMQYDGIHDLRALDVTVESYFDGKLFQNKIWVGTVEGLPVYFIEPHHPNKFFWRGQYYGEHDDFKRFSFFSRAALEFLLQAGKKPDIIHCHDWQTAFVAPLYWDLYAPKGLNSARICFTCHNFEYQGTASASELASCGLDAQELNRPDRMQDNTARDSVNPVKGAIVFSNIVTTVSPTYAQEVRTAEGGKGLHSTLNSHSRKFMGILNGIDTDAWNPATDNFLKVQYSANDMQGKAENKAAMRRNLGLSSADDQRPLVGCITRLVPQKGVHLIKHAIYRTLEMGGQFVLLGSSPVPHIQREFEGIANQFQNHEHIRLILKYDESLSHAIYAASDMFIIPSIFEPCGLTQMIAMRYGSVPIARKTGGLNDSVFDVNEETIPHQIRNGFTFTTPDEQGINGAVERAFNFYKNNKESWKQLVQKNMNIDFSWDSSASRYEELYAKSISRARAQASNN</sequence>
<evidence type="ECO:0000256" key="7">
    <source>
        <dbReference type="ARBA" id="ARBA00022922"/>
    </source>
</evidence>
<keyword evidence="14" id="KW-1185">Reference proteome</keyword>
<dbReference type="InterPro" id="IPR001296">
    <property type="entry name" value="Glyco_trans_1"/>
</dbReference>
<dbReference type="GO" id="GO:0004373">
    <property type="term" value="F:alpha-1,4-glucan glucosyltransferase (UDP-glucose donor) activity"/>
    <property type="evidence" value="ECO:0007669"/>
    <property type="project" value="InterPro"/>
</dbReference>
<dbReference type="NCBIfam" id="NF001905">
    <property type="entry name" value="PRK00654.2-4"/>
    <property type="match status" value="1"/>
</dbReference>
<evidence type="ECO:0000256" key="2">
    <source>
        <dbReference type="ARBA" id="ARBA00004727"/>
    </source>
</evidence>
<evidence type="ECO:0000259" key="11">
    <source>
        <dbReference type="Pfam" id="PF00534"/>
    </source>
</evidence>
<dbReference type="EC" id="2.4.1.21" evidence="4"/>
<evidence type="ECO:0000313" key="14">
    <source>
        <dbReference type="Proteomes" id="UP000327439"/>
    </source>
</evidence>
<keyword evidence="6" id="KW-0808">Transferase</keyword>
<dbReference type="InterPro" id="IPR013534">
    <property type="entry name" value="Starch_synth_cat_dom"/>
</dbReference>
<evidence type="ECO:0000256" key="10">
    <source>
        <dbReference type="SAM" id="MobiDB-lite"/>
    </source>
</evidence>
<feature type="coiled-coil region" evidence="9">
    <location>
        <begin position="173"/>
        <end position="228"/>
    </location>
</feature>
<comment type="pathway">
    <text evidence="2">Glycan biosynthesis; starch biosynthesis.</text>
</comment>
<dbReference type="InterPro" id="IPR011835">
    <property type="entry name" value="GS/SS"/>
</dbReference>
<dbReference type="UniPathway" id="UPA00152"/>
<organism evidence="13 14">
    <name type="scientific">Gossypium barbadense</name>
    <name type="common">Sea Island cotton</name>
    <name type="synonym">Hibiscus barbadensis</name>
    <dbReference type="NCBI Taxonomy" id="3634"/>
    <lineage>
        <taxon>Eukaryota</taxon>
        <taxon>Viridiplantae</taxon>
        <taxon>Streptophyta</taxon>
        <taxon>Embryophyta</taxon>
        <taxon>Tracheophyta</taxon>
        <taxon>Spermatophyta</taxon>
        <taxon>Magnoliopsida</taxon>
        <taxon>eudicotyledons</taxon>
        <taxon>Gunneridae</taxon>
        <taxon>Pentapetalae</taxon>
        <taxon>rosids</taxon>
        <taxon>malvids</taxon>
        <taxon>Malvales</taxon>
        <taxon>Malvaceae</taxon>
        <taxon>Malvoideae</taxon>
        <taxon>Gossypium</taxon>
    </lineage>
</organism>